<keyword evidence="1" id="KW-0378">Hydrolase</keyword>
<proteinExistence type="predicted"/>
<comment type="caution">
    <text evidence="2">The sequence shown here is derived from an EMBL/GenBank/DDBJ whole genome shotgun (WGS) entry which is preliminary data.</text>
</comment>
<sequence length="222" mass="23750">MSRILLVRHGQASFGADDYDNLSELGHSQSRILGAALAARGVAADLVVAGQMKRHDQTARGVLEGAGWRADVGVDAGWNEFDHLQVLGVHSAPSTVEGEDEKAAFQRWFEEATRRWTSGADEASYDESFAAFGARVDASLARLVEALPRSGTAVVLTSGGAIAWTAATLLADDPGVRSELWLRLNPVSVNSGVTTLVRGRRGTTLVAFNAHDHLSPDLITYR</sequence>
<protein>
    <recommendedName>
        <fullName evidence="4">Histidine phosphatase family protein</fullName>
    </recommendedName>
</protein>
<dbReference type="PANTHER" id="PTHR20935:SF0">
    <property type="entry name" value="SERINE_THREONINE-PROTEIN PHOSPHATASE PGAM5, MITOCHONDRIAL"/>
    <property type="match status" value="1"/>
</dbReference>
<dbReference type="PANTHER" id="PTHR20935">
    <property type="entry name" value="PHOSPHOGLYCERATE MUTASE-RELATED"/>
    <property type="match status" value="1"/>
</dbReference>
<dbReference type="Pfam" id="PF00300">
    <property type="entry name" value="His_Phos_1"/>
    <property type="match status" value="1"/>
</dbReference>
<evidence type="ECO:0000313" key="2">
    <source>
        <dbReference type="EMBL" id="RYB90957.1"/>
    </source>
</evidence>
<reference evidence="2 3" key="1">
    <citation type="submission" date="2019-01" db="EMBL/GenBank/DDBJ databases">
        <title>Novel species of Nocardioides.</title>
        <authorList>
            <person name="Liu Q."/>
            <person name="Xin Y.-H."/>
        </authorList>
    </citation>
    <scope>NUCLEOTIDE SEQUENCE [LARGE SCALE GENOMIC DNA]</scope>
    <source>
        <strain evidence="2 3">CGMCC 4.6882</strain>
    </source>
</reference>
<keyword evidence="3" id="KW-1185">Reference proteome</keyword>
<evidence type="ECO:0000256" key="1">
    <source>
        <dbReference type="ARBA" id="ARBA00022801"/>
    </source>
</evidence>
<organism evidence="2 3">
    <name type="scientific">Nocardioides oleivorans</name>
    <dbReference type="NCBI Taxonomy" id="273676"/>
    <lineage>
        <taxon>Bacteria</taxon>
        <taxon>Bacillati</taxon>
        <taxon>Actinomycetota</taxon>
        <taxon>Actinomycetes</taxon>
        <taxon>Propionibacteriales</taxon>
        <taxon>Nocardioidaceae</taxon>
        <taxon>Nocardioides</taxon>
    </lineage>
</organism>
<accession>A0A4Q2RQ16</accession>
<dbReference type="OrthoDB" id="280692at2"/>
<dbReference type="Proteomes" id="UP000294071">
    <property type="component" value="Unassembled WGS sequence"/>
</dbReference>
<dbReference type="RefSeq" id="WP_129401856.1">
    <property type="nucleotide sequence ID" value="NZ_SDWT01000003.1"/>
</dbReference>
<dbReference type="AlphaFoldDB" id="A0A4Q2RQ16"/>
<dbReference type="InterPro" id="IPR051021">
    <property type="entry name" value="Mito_Ser/Thr_phosphatase"/>
</dbReference>
<dbReference type="EMBL" id="SDWT01000003">
    <property type="protein sequence ID" value="RYB90957.1"/>
    <property type="molecule type" value="Genomic_DNA"/>
</dbReference>
<dbReference type="SUPFAM" id="SSF53254">
    <property type="entry name" value="Phosphoglycerate mutase-like"/>
    <property type="match status" value="1"/>
</dbReference>
<evidence type="ECO:0000313" key="3">
    <source>
        <dbReference type="Proteomes" id="UP000294071"/>
    </source>
</evidence>
<dbReference type="GO" id="GO:0016787">
    <property type="term" value="F:hydrolase activity"/>
    <property type="evidence" value="ECO:0007669"/>
    <property type="project" value="UniProtKB-KW"/>
</dbReference>
<dbReference type="InterPro" id="IPR029033">
    <property type="entry name" value="His_PPase_superfam"/>
</dbReference>
<dbReference type="InterPro" id="IPR013078">
    <property type="entry name" value="His_Pase_superF_clade-1"/>
</dbReference>
<dbReference type="Gene3D" id="3.40.50.1240">
    <property type="entry name" value="Phosphoglycerate mutase-like"/>
    <property type="match status" value="1"/>
</dbReference>
<name>A0A4Q2RQ16_9ACTN</name>
<gene>
    <name evidence="2" type="ORF">EUA93_18645</name>
</gene>
<evidence type="ECO:0008006" key="4">
    <source>
        <dbReference type="Google" id="ProtNLM"/>
    </source>
</evidence>